<dbReference type="GO" id="GO:0018578">
    <property type="term" value="F:protocatechuate 3,4-dioxygenase activity"/>
    <property type="evidence" value="ECO:0007669"/>
    <property type="project" value="InterPro"/>
</dbReference>
<dbReference type="Gene3D" id="2.60.130.10">
    <property type="entry name" value="Aromatic compound dioxygenase"/>
    <property type="match status" value="1"/>
</dbReference>
<keyword evidence="2 6" id="KW-0223">Dioxygenase</keyword>
<dbReference type="PANTHER" id="PTHR33711:SF9">
    <property type="entry name" value="PROTOCATECHUATE 3,4-DIOXYGENASE ALPHA CHAIN"/>
    <property type="match status" value="1"/>
</dbReference>
<dbReference type="STRING" id="198616.SAMN05216193_11910"/>
<evidence type="ECO:0000313" key="6">
    <source>
        <dbReference type="EMBL" id="SDO96995.1"/>
    </source>
</evidence>
<dbReference type="GO" id="GO:0008199">
    <property type="term" value="F:ferric iron binding"/>
    <property type="evidence" value="ECO:0007669"/>
    <property type="project" value="InterPro"/>
</dbReference>
<name>A0A1H0NX39_9PSED</name>
<feature type="domain" description="Intradiol ring-cleavage dioxygenases" evidence="5">
    <location>
        <begin position="72"/>
        <end position="100"/>
    </location>
</feature>
<dbReference type="SUPFAM" id="SSF49482">
    <property type="entry name" value="Aromatic compound dioxygenase"/>
    <property type="match status" value="1"/>
</dbReference>
<dbReference type="EMBL" id="FNIJ01000019">
    <property type="protein sequence ID" value="SDO96995.1"/>
    <property type="molecule type" value="Genomic_DNA"/>
</dbReference>
<dbReference type="InterPro" id="IPR015889">
    <property type="entry name" value="Intradiol_dOase_core"/>
</dbReference>
<organism evidence="6 7">
    <name type="scientific">Pseudomonas jinjuensis</name>
    <dbReference type="NCBI Taxonomy" id="198616"/>
    <lineage>
        <taxon>Bacteria</taxon>
        <taxon>Pseudomonadati</taxon>
        <taxon>Pseudomonadota</taxon>
        <taxon>Gammaproteobacteria</taxon>
        <taxon>Pseudomonadales</taxon>
        <taxon>Pseudomonadaceae</taxon>
        <taxon>Pseudomonas</taxon>
    </lineage>
</organism>
<keyword evidence="7" id="KW-1185">Reference proteome</keyword>
<dbReference type="InterPro" id="IPR000627">
    <property type="entry name" value="Intradiol_dOase_C"/>
</dbReference>
<dbReference type="InterPro" id="IPR039387">
    <property type="entry name" value="3_4-PCD"/>
</dbReference>
<reference evidence="7" key="1">
    <citation type="submission" date="2016-10" db="EMBL/GenBank/DDBJ databases">
        <authorList>
            <person name="Varghese N."/>
            <person name="Submissions S."/>
        </authorList>
    </citation>
    <scope>NUCLEOTIDE SEQUENCE [LARGE SCALE GENOMIC DNA]</scope>
    <source>
        <strain evidence="7">JCM 21621</strain>
    </source>
</reference>
<dbReference type="InterPro" id="IPR006311">
    <property type="entry name" value="TAT_signal"/>
</dbReference>
<feature type="signal peptide" evidence="4">
    <location>
        <begin position="1"/>
        <end position="29"/>
    </location>
</feature>
<dbReference type="Proteomes" id="UP000242957">
    <property type="component" value="Unassembled WGS sequence"/>
</dbReference>
<dbReference type="AlphaFoldDB" id="A0A1H0NX39"/>
<dbReference type="RefSeq" id="WP_090416143.1">
    <property type="nucleotide sequence ID" value="NZ_FNIJ01000019.1"/>
</dbReference>
<feature type="chain" id="PRO_5017317061" evidence="4">
    <location>
        <begin position="30"/>
        <end position="215"/>
    </location>
</feature>
<keyword evidence="3" id="KW-0560">Oxidoreductase</keyword>
<gene>
    <name evidence="6" type="ORF">SAMN05216193_11910</name>
</gene>
<accession>A0A1H0NX39</accession>
<sequence length="215" mass="23687">MSGLICNRRRFVGGCLVSSLALASSGAWALLLPTPRQTEGPFYPDRLPLDRDNDLVRVDGAAAAALGTVVQMHGRILDTRGEPLNHALVEIWQVDSNGIYLHSHGGDRQRRDGGFQGYGQFETAGSGEYRFRTIRPVAYSGRTPHIHVAVTLPGRERFTTQCYIRGEPRNAGDFLFRRVDDPRERELLQADFLPLADGSGEQARFDIVLGVTPAA</sequence>
<comment type="similarity">
    <text evidence="1">Belongs to the intradiol ring-cleavage dioxygenase family.</text>
</comment>
<dbReference type="InterPro" id="IPR050770">
    <property type="entry name" value="Intradiol_RC_Dioxygenase"/>
</dbReference>
<dbReference type="PROSITE" id="PS51318">
    <property type="entry name" value="TAT"/>
    <property type="match status" value="1"/>
</dbReference>
<dbReference type="PANTHER" id="PTHR33711">
    <property type="entry name" value="DIOXYGENASE, PUTATIVE (AFU_ORTHOLOGUE AFUA_2G02910)-RELATED"/>
    <property type="match status" value="1"/>
</dbReference>
<dbReference type="CDD" id="cd03459">
    <property type="entry name" value="3_4-PCD"/>
    <property type="match status" value="1"/>
</dbReference>
<evidence type="ECO:0000256" key="3">
    <source>
        <dbReference type="ARBA" id="ARBA00023002"/>
    </source>
</evidence>
<protein>
    <submittedName>
        <fullName evidence="6">Protocatechuate 3,4-dioxygenase beta subunit</fullName>
    </submittedName>
</protein>
<dbReference type="OrthoDB" id="9805815at2"/>
<keyword evidence="4" id="KW-0732">Signal</keyword>
<evidence type="ECO:0000256" key="2">
    <source>
        <dbReference type="ARBA" id="ARBA00022964"/>
    </source>
</evidence>
<evidence type="ECO:0000256" key="1">
    <source>
        <dbReference type="ARBA" id="ARBA00007825"/>
    </source>
</evidence>
<evidence type="ECO:0000256" key="4">
    <source>
        <dbReference type="SAM" id="SignalP"/>
    </source>
</evidence>
<evidence type="ECO:0000313" key="7">
    <source>
        <dbReference type="Proteomes" id="UP000242957"/>
    </source>
</evidence>
<dbReference type="Pfam" id="PF00775">
    <property type="entry name" value="Dioxygenase_C"/>
    <property type="match status" value="1"/>
</dbReference>
<dbReference type="PROSITE" id="PS00083">
    <property type="entry name" value="INTRADIOL_DIOXYGENAS"/>
    <property type="match status" value="1"/>
</dbReference>
<evidence type="ECO:0000259" key="5">
    <source>
        <dbReference type="PROSITE" id="PS00083"/>
    </source>
</evidence>
<proteinExistence type="inferred from homology"/>